<dbReference type="EMBL" id="CADIJS010000002">
    <property type="protein sequence ID" value="CAB3705071.1"/>
    <property type="molecule type" value="Genomic_DNA"/>
</dbReference>
<reference evidence="2 3" key="1">
    <citation type="submission" date="2020-04" db="EMBL/GenBank/DDBJ databases">
        <authorList>
            <person name="De Canck E."/>
        </authorList>
    </citation>
    <scope>NUCLEOTIDE SEQUENCE [LARGE SCALE GENOMIC DNA]</scope>
    <source>
        <strain evidence="2 3">LMG 1873</strain>
    </source>
</reference>
<dbReference type="Proteomes" id="UP000494116">
    <property type="component" value="Unassembled WGS sequence"/>
</dbReference>
<evidence type="ECO:0000256" key="1">
    <source>
        <dbReference type="SAM" id="MobiDB-lite"/>
    </source>
</evidence>
<keyword evidence="3" id="KW-1185">Reference proteome</keyword>
<organism evidence="2 3">
    <name type="scientific">Achromobacter piechaudii</name>
    <dbReference type="NCBI Taxonomy" id="72556"/>
    <lineage>
        <taxon>Bacteria</taxon>
        <taxon>Pseudomonadati</taxon>
        <taxon>Pseudomonadota</taxon>
        <taxon>Betaproteobacteria</taxon>
        <taxon>Burkholderiales</taxon>
        <taxon>Alcaligenaceae</taxon>
        <taxon>Achromobacter</taxon>
    </lineage>
</organism>
<comment type="caution">
    <text evidence="2">The sequence shown here is derived from an EMBL/GenBank/DDBJ whole genome shotgun (WGS) entry which is preliminary data.</text>
</comment>
<gene>
    <name evidence="2" type="ORF">LMG1873_02885</name>
</gene>
<protein>
    <submittedName>
        <fullName evidence="2">Uncharacterized protein</fullName>
    </submittedName>
</protein>
<evidence type="ECO:0000313" key="2">
    <source>
        <dbReference type="EMBL" id="CAB3705071.1"/>
    </source>
</evidence>
<proteinExistence type="predicted"/>
<name>A0ABM8KY36_9BURK</name>
<feature type="region of interest" description="Disordered" evidence="1">
    <location>
        <begin position="1"/>
        <end position="31"/>
    </location>
</feature>
<sequence>MNDTAPPSQPVPETAAPIPPNDKVQIGPLDV</sequence>
<accession>A0ABM8KY36</accession>
<evidence type="ECO:0000313" key="3">
    <source>
        <dbReference type="Proteomes" id="UP000494116"/>
    </source>
</evidence>